<comment type="caution">
    <text evidence="3">The sequence shown here is derived from an EMBL/GenBank/DDBJ whole genome shotgun (WGS) entry which is preliminary data.</text>
</comment>
<proteinExistence type="inferred from homology"/>
<dbReference type="PRINTS" id="PR00143">
    <property type="entry name" value="CITRTSNTHASE"/>
</dbReference>
<dbReference type="PANTHER" id="PTHR11739:SF25">
    <property type="entry name" value="CITRATE SYNTHASE-RELATED PROTEIN DDB_G0287281"/>
    <property type="match status" value="1"/>
</dbReference>
<name>T1D6L4_9ZZZZ</name>
<dbReference type="GO" id="GO:0005975">
    <property type="term" value="P:carbohydrate metabolic process"/>
    <property type="evidence" value="ECO:0007669"/>
    <property type="project" value="TreeGrafter"/>
</dbReference>
<dbReference type="InterPro" id="IPR019810">
    <property type="entry name" value="Citrate_synthase_AS"/>
</dbReference>
<organism evidence="3">
    <name type="scientific">mine drainage metagenome</name>
    <dbReference type="NCBI Taxonomy" id="410659"/>
    <lineage>
        <taxon>unclassified sequences</taxon>
        <taxon>metagenomes</taxon>
        <taxon>ecological metagenomes</taxon>
    </lineage>
</organism>
<dbReference type="GO" id="GO:0019679">
    <property type="term" value="P:propionate metabolic process, methylcitrate cycle"/>
    <property type="evidence" value="ECO:0007669"/>
    <property type="project" value="TreeGrafter"/>
</dbReference>
<dbReference type="GO" id="GO:0050440">
    <property type="term" value="F:2-methylcitrate synthase activity"/>
    <property type="evidence" value="ECO:0007669"/>
    <property type="project" value="TreeGrafter"/>
</dbReference>
<dbReference type="AlphaFoldDB" id="T1D6L4"/>
<evidence type="ECO:0000256" key="1">
    <source>
        <dbReference type="ARBA" id="ARBA00010566"/>
    </source>
</evidence>
<dbReference type="GO" id="GO:0006099">
    <property type="term" value="P:tricarboxylic acid cycle"/>
    <property type="evidence" value="ECO:0007669"/>
    <property type="project" value="TreeGrafter"/>
</dbReference>
<comment type="similarity">
    <text evidence="1">Belongs to the citrate synthase family.</text>
</comment>
<dbReference type="InterPro" id="IPR016142">
    <property type="entry name" value="Citrate_synth-like_lrg_a-sub"/>
</dbReference>
<gene>
    <name evidence="3" type="ORF">B1A_02583</name>
</gene>
<accession>T1D6L4</accession>
<dbReference type="InterPro" id="IPR036969">
    <property type="entry name" value="Citrate_synthase_sf"/>
</dbReference>
<reference evidence="3" key="1">
    <citation type="submission" date="2013-08" db="EMBL/GenBank/DDBJ databases">
        <authorList>
            <person name="Mendez C."/>
            <person name="Richter M."/>
            <person name="Ferrer M."/>
            <person name="Sanchez J."/>
        </authorList>
    </citation>
    <scope>NUCLEOTIDE SEQUENCE</scope>
</reference>
<dbReference type="PANTHER" id="PTHR11739">
    <property type="entry name" value="CITRATE SYNTHASE"/>
    <property type="match status" value="1"/>
</dbReference>
<dbReference type="Pfam" id="PF00285">
    <property type="entry name" value="Citrate_synt"/>
    <property type="match status" value="1"/>
</dbReference>
<evidence type="ECO:0000256" key="2">
    <source>
        <dbReference type="ARBA" id="ARBA00022679"/>
    </source>
</evidence>
<keyword evidence="2" id="KW-0808">Transferase</keyword>
<sequence>MRLPAAARTGTHAALAHKEKIMGFGHRVYRDHDPRNAIIKEWSRRLGEARGDRRYFAISEAIEQVLWEEKKLFPNLDFYSASAYHFMGIPVSLFTPIFVCSRVSGWSAHVFEQRANNRLIRPDAEYVGPAPRNWVARDKR</sequence>
<dbReference type="EMBL" id="AUZX01001918">
    <property type="protein sequence ID" value="EQD77930.1"/>
    <property type="molecule type" value="Genomic_DNA"/>
</dbReference>
<evidence type="ECO:0000313" key="3">
    <source>
        <dbReference type="EMBL" id="EQD77930.1"/>
    </source>
</evidence>
<reference evidence="3" key="2">
    <citation type="journal article" date="2014" name="ISME J.">
        <title>Microbial stratification in low pH oxic and suboxic macroscopic growths along an acid mine drainage.</title>
        <authorList>
            <person name="Mendez-Garcia C."/>
            <person name="Mesa V."/>
            <person name="Sprenger R.R."/>
            <person name="Richter M."/>
            <person name="Diez M.S."/>
            <person name="Solano J."/>
            <person name="Bargiela R."/>
            <person name="Golyshina O.V."/>
            <person name="Manteca A."/>
            <person name="Ramos J.L."/>
            <person name="Gallego J.R."/>
            <person name="Llorente I."/>
            <person name="Martins Dos Santos V.A."/>
            <person name="Jensen O.N."/>
            <person name="Pelaez A.I."/>
            <person name="Sanchez J."/>
            <person name="Ferrer M."/>
        </authorList>
    </citation>
    <scope>NUCLEOTIDE SEQUENCE</scope>
</reference>
<dbReference type="SUPFAM" id="SSF48256">
    <property type="entry name" value="Citrate synthase"/>
    <property type="match status" value="1"/>
</dbReference>
<dbReference type="InterPro" id="IPR002020">
    <property type="entry name" value="Citrate_synthase"/>
</dbReference>
<dbReference type="InterPro" id="IPR016143">
    <property type="entry name" value="Citrate_synth-like_sm_a-sub"/>
</dbReference>
<dbReference type="Gene3D" id="1.10.580.10">
    <property type="entry name" value="Citrate Synthase, domain 1"/>
    <property type="match status" value="1"/>
</dbReference>
<protein>
    <submittedName>
        <fullName evidence="3">2-methylcitrate synthase</fullName>
    </submittedName>
</protein>
<dbReference type="PROSITE" id="PS00480">
    <property type="entry name" value="CITRATE_SYNTHASE"/>
    <property type="match status" value="1"/>
</dbReference>
<dbReference type="Gene3D" id="1.10.230.10">
    <property type="entry name" value="Cytochrome P450-Terp, domain 2"/>
    <property type="match status" value="1"/>
</dbReference>